<dbReference type="SMART" id="SM00382">
    <property type="entry name" value="AAA"/>
    <property type="match status" value="1"/>
</dbReference>
<evidence type="ECO:0000313" key="11">
    <source>
        <dbReference type="EMBL" id="MFC5148342.1"/>
    </source>
</evidence>
<dbReference type="SUPFAM" id="SSF52540">
    <property type="entry name" value="P-loop containing nucleoside triphosphate hydrolases"/>
    <property type="match status" value="1"/>
</dbReference>
<keyword evidence="5 8" id="KW-1133">Transmembrane helix</keyword>
<feature type="transmembrane region" description="Helical" evidence="8">
    <location>
        <begin position="339"/>
        <end position="361"/>
    </location>
</feature>
<evidence type="ECO:0000259" key="10">
    <source>
        <dbReference type="PROSITE" id="PS50929"/>
    </source>
</evidence>
<dbReference type="PROSITE" id="PS50893">
    <property type="entry name" value="ABC_TRANSPORTER_2"/>
    <property type="match status" value="1"/>
</dbReference>
<dbReference type="InterPro" id="IPR039421">
    <property type="entry name" value="Type_1_exporter"/>
</dbReference>
<dbReference type="InterPro" id="IPR011527">
    <property type="entry name" value="ABC1_TM_dom"/>
</dbReference>
<dbReference type="SUPFAM" id="SSF90123">
    <property type="entry name" value="ABC transporter transmembrane region"/>
    <property type="match status" value="1"/>
</dbReference>
<evidence type="ECO:0000256" key="5">
    <source>
        <dbReference type="ARBA" id="ARBA00022989"/>
    </source>
</evidence>
<dbReference type="GO" id="GO:0005524">
    <property type="term" value="F:ATP binding"/>
    <property type="evidence" value="ECO:0007669"/>
    <property type="project" value="UniProtKB-KW"/>
</dbReference>
<feature type="domain" description="ABC transporter" evidence="9">
    <location>
        <begin position="399"/>
        <end position="649"/>
    </location>
</feature>
<comment type="subcellular location">
    <subcellularLocation>
        <location evidence="1">Cell membrane</location>
        <topology evidence="1">Multi-pass membrane protein</topology>
    </subcellularLocation>
</comment>
<dbReference type="InterPro" id="IPR036640">
    <property type="entry name" value="ABC1_TM_sf"/>
</dbReference>
<dbReference type="InterPro" id="IPR003593">
    <property type="entry name" value="AAA+_ATPase"/>
</dbReference>
<dbReference type="InterPro" id="IPR027417">
    <property type="entry name" value="P-loop_NTPase"/>
</dbReference>
<protein>
    <submittedName>
        <fullName evidence="11">ABC transporter ATP-binding protein</fullName>
    </submittedName>
</protein>
<feature type="region of interest" description="Disordered" evidence="7">
    <location>
        <begin position="1"/>
        <end position="49"/>
    </location>
</feature>
<feature type="transmembrane region" description="Helical" evidence="8">
    <location>
        <begin position="64"/>
        <end position="91"/>
    </location>
</feature>
<dbReference type="Gene3D" id="3.40.50.300">
    <property type="entry name" value="P-loop containing nucleotide triphosphate hydrolases"/>
    <property type="match status" value="1"/>
</dbReference>
<evidence type="ECO:0000259" key="9">
    <source>
        <dbReference type="PROSITE" id="PS50893"/>
    </source>
</evidence>
<accession>A0ABW0A3V2</accession>
<keyword evidence="12" id="KW-1185">Reference proteome</keyword>
<dbReference type="RefSeq" id="WP_382047503.1">
    <property type="nucleotide sequence ID" value="NZ_JBHSKJ010000017.1"/>
</dbReference>
<name>A0ABW0A3V2_9ACTN</name>
<evidence type="ECO:0000256" key="3">
    <source>
        <dbReference type="ARBA" id="ARBA00022741"/>
    </source>
</evidence>
<evidence type="ECO:0000256" key="4">
    <source>
        <dbReference type="ARBA" id="ARBA00022840"/>
    </source>
</evidence>
<feature type="transmembrane region" description="Helical" evidence="8">
    <location>
        <begin position="111"/>
        <end position="133"/>
    </location>
</feature>
<dbReference type="Pfam" id="PF00005">
    <property type="entry name" value="ABC_tran"/>
    <property type="match status" value="1"/>
</dbReference>
<gene>
    <name evidence="11" type="ORF">ACFPP6_27095</name>
</gene>
<keyword evidence="4 11" id="KW-0067">ATP-binding</keyword>
<sequence length="687" mass="71662">MNGQDHGRRQAAPGPGPGPAPAPGPGPGPVPSPGAPAGPGTGPAGAAGLPPAPSGGLLATARRIAAATALVASAAPAALACYLVLTLLAGALPVVTAWLTKLLLDGLGSGASLGTLLGLGAGLAAAGTVIAVVPQISQYLRRELDRRVGLLADDRLFTAVEGFAGLGRFEDPRFLDRLRLAQSSGGGMPNQAVDGAVGIARSALTIGGFLGSLSLLSPWMTALVLGAAVPTLVSEVAMARRKARTLWDVGPVERRQMFYSELLSSVEAAKEIRLFGTGAFLRGRMLADRRTADAAKRAVDRREAVVQSGLGLLAALVSGGGLLWAVGAAHAGTLSAGDVVMFVAAVAGIQGALATLASEVARSHQALLMFDHYLGVVGAGPDLPVPLQPVALPPLTRGIELRDVWFRYSEEHPWVLRGTCLHLRRGEVLALVGLNGAGKSTLVKLLCRFYDPERGAILWDGVDIRTIDVAELRRRIGAVFQDYMHYDMTAAENIALGDLAALGDRPRIEAAAERAGIHAKLAGLPYGYDTLLSRRFFMESDKDNPETGVVLSGGQRQRLALARAFLRDQRDLMILDEPSAGLDAEAEHEIHTALRRHRGERTSLLISHRLGAVRDADVIAVLEDGRVVEQGPHAELIGSGGRYARLFALQAAGYRAEPESDTDARSGAGSGSGTDAGTEPAFTGEPR</sequence>
<dbReference type="PROSITE" id="PS00211">
    <property type="entry name" value="ABC_TRANSPORTER_1"/>
    <property type="match status" value="1"/>
</dbReference>
<proteinExistence type="predicted"/>
<dbReference type="PROSITE" id="PS50929">
    <property type="entry name" value="ABC_TM1F"/>
    <property type="match status" value="1"/>
</dbReference>
<keyword evidence="3" id="KW-0547">Nucleotide-binding</keyword>
<keyword evidence="6 8" id="KW-0472">Membrane</keyword>
<feature type="region of interest" description="Disordered" evidence="7">
    <location>
        <begin position="655"/>
        <end position="687"/>
    </location>
</feature>
<feature type="transmembrane region" description="Helical" evidence="8">
    <location>
        <begin position="304"/>
        <end position="327"/>
    </location>
</feature>
<feature type="domain" description="ABC transmembrane type-1" evidence="10">
    <location>
        <begin position="83"/>
        <end position="365"/>
    </location>
</feature>
<dbReference type="InterPro" id="IPR017871">
    <property type="entry name" value="ABC_transporter-like_CS"/>
</dbReference>
<comment type="caution">
    <text evidence="11">The sequence shown here is derived from an EMBL/GenBank/DDBJ whole genome shotgun (WGS) entry which is preliminary data.</text>
</comment>
<evidence type="ECO:0000256" key="7">
    <source>
        <dbReference type="SAM" id="MobiDB-lite"/>
    </source>
</evidence>
<dbReference type="PANTHER" id="PTHR24221:SF654">
    <property type="entry name" value="ATP-BINDING CASSETTE SUB-FAMILY B MEMBER 6"/>
    <property type="match status" value="1"/>
</dbReference>
<dbReference type="EMBL" id="JBHSKJ010000017">
    <property type="protein sequence ID" value="MFC5148342.1"/>
    <property type="molecule type" value="Genomic_DNA"/>
</dbReference>
<dbReference type="Proteomes" id="UP001596222">
    <property type="component" value="Unassembled WGS sequence"/>
</dbReference>
<dbReference type="PANTHER" id="PTHR24221">
    <property type="entry name" value="ATP-BINDING CASSETTE SUB-FAMILY B"/>
    <property type="match status" value="1"/>
</dbReference>
<feature type="compositionally biased region" description="Pro residues" evidence="7">
    <location>
        <begin position="14"/>
        <end position="36"/>
    </location>
</feature>
<keyword evidence="2 8" id="KW-0812">Transmembrane</keyword>
<evidence type="ECO:0000313" key="12">
    <source>
        <dbReference type="Proteomes" id="UP001596222"/>
    </source>
</evidence>
<evidence type="ECO:0000256" key="2">
    <source>
        <dbReference type="ARBA" id="ARBA00022692"/>
    </source>
</evidence>
<evidence type="ECO:0000256" key="8">
    <source>
        <dbReference type="SAM" id="Phobius"/>
    </source>
</evidence>
<organism evidence="11 12">
    <name type="scientific">Streptomyces aureoversilis</name>
    <dbReference type="NCBI Taxonomy" id="67277"/>
    <lineage>
        <taxon>Bacteria</taxon>
        <taxon>Bacillati</taxon>
        <taxon>Actinomycetota</taxon>
        <taxon>Actinomycetes</taxon>
        <taxon>Kitasatosporales</taxon>
        <taxon>Streptomycetaceae</taxon>
        <taxon>Streptomyces</taxon>
    </lineage>
</organism>
<dbReference type="Gene3D" id="1.20.1560.10">
    <property type="entry name" value="ABC transporter type 1, transmembrane domain"/>
    <property type="match status" value="1"/>
</dbReference>
<dbReference type="InterPro" id="IPR003439">
    <property type="entry name" value="ABC_transporter-like_ATP-bd"/>
</dbReference>
<evidence type="ECO:0000256" key="6">
    <source>
        <dbReference type="ARBA" id="ARBA00023136"/>
    </source>
</evidence>
<evidence type="ECO:0000256" key="1">
    <source>
        <dbReference type="ARBA" id="ARBA00004651"/>
    </source>
</evidence>
<reference evidence="12" key="1">
    <citation type="journal article" date="2019" name="Int. J. Syst. Evol. Microbiol.">
        <title>The Global Catalogue of Microorganisms (GCM) 10K type strain sequencing project: providing services to taxonomists for standard genome sequencing and annotation.</title>
        <authorList>
            <consortium name="The Broad Institute Genomics Platform"/>
            <consortium name="The Broad Institute Genome Sequencing Center for Infectious Disease"/>
            <person name="Wu L."/>
            <person name="Ma J."/>
        </authorList>
    </citation>
    <scope>NUCLEOTIDE SEQUENCE [LARGE SCALE GENOMIC DNA]</scope>
    <source>
        <strain evidence="12">CGMCC 4.1641</strain>
    </source>
</reference>